<feature type="region of interest" description="Disordered" evidence="5">
    <location>
        <begin position="159"/>
        <end position="189"/>
    </location>
</feature>
<feature type="non-terminal residue" evidence="7">
    <location>
        <position position="330"/>
    </location>
</feature>
<feature type="compositionally biased region" description="Pro residues" evidence="5">
    <location>
        <begin position="164"/>
        <end position="173"/>
    </location>
</feature>
<keyword evidence="8" id="KW-1185">Reference proteome</keyword>
<dbReference type="InterPro" id="IPR005617">
    <property type="entry name" value="Groucho/TLE_N"/>
</dbReference>
<sequence length="330" mass="34151">MYPPRTQHASSQNLQAQKFSVPEACDRIKEELTFLQQHLKNEYEKAMQDKTEMQRHYVMYYEITYGLNVEMHKQTEIAKRLGEILAHHQAQVTAAVERAKQITLSELNCIISMEDAKFGKLPNGAYGMPLDQVEFFKYMQQQLIGGSNLSAGAPFPPSIASSLPPIPDGPMPPVSGSGQNSSLGVPPLPPISSSGASCSVTSSGLMSGFPSSSASGLPGGGSGGPLLGGHGSANMLQNPFLQPIVTSNSSTITSSSSTGSSGAGPPMLQSVAGAPPFLGLPPSSVGAPLPHASNPAFLASLAQAHPSMAAAMAAALAAGFPPGPPPPHLG</sequence>
<dbReference type="Pfam" id="PF03920">
    <property type="entry name" value="TLE_N"/>
    <property type="match status" value="1"/>
</dbReference>
<dbReference type="GO" id="GO:0090090">
    <property type="term" value="P:negative regulation of canonical Wnt signaling pathway"/>
    <property type="evidence" value="ECO:0007669"/>
    <property type="project" value="TreeGrafter"/>
</dbReference>
<dbReference type="Proteomes" id="UP000784294">
    <property type="component" value="Unassembled WGS sequence"/>
</dbReference>
<feature type="compositionally biased region" description="Gly residues" evidence="5">
    <location>
        <begin position="217"/>
        <end position="231"/>
    </location>
</feature>
<feature type="coiled-coil region" evidence="4">
    <location>
        <begin position="25"/>
        <end position="56"/>
    </location>
</feature>
<evidence type="ECO:0000256" key="3">
    <source>
        <dbReference type="ARBA" id="ARBA00023242"/>
    </source>
</evidence>
<dbReference type="EMBL" id="CAAALY010094648">
    <property type="protein sequence ID" value="VEL28381.1"/>
    <property type="molecule type" value="Genomic_DNA"/>
</dbReference>
<feature type="domain" description="Groucho/TLE N-terminal Q-rich" evidence="6">
    <location>
        <begin position="18"/>
        <end position="116"/>
    </location>
</feature>
<evidence type="ECO:0000256" key="4">
    <source>
        <dbReference type="SAM" id="Coils"/>
    </source>
</evidence>
<comment type="subcellular location">
    <subcellularLocation>
        <location evidence="1">Nucleus</location>
    </subcellularLocation>
</comment>
<gene>
    <name evidence="7" type="ORF">PXEA_LOCUS21821</name>
</gene>
<evidence type="ECO:0000256" key="5">
    <source>
        <dbReference type="SAM" id="MobiDB-lite"/>
    </source>
</evidence>
<protein>
    <recommendedName>
        <fullName evidence="6">Groucho/TLE N-terminal Q-rich domain-containing protein</fullName>
    </recommendedName>
</protein>
<dbReference type="PANTHER" id="PTHR10814">
    <property type="entry name" value="TRANSDUCIN-LIKE ENHANCER PROTEIN"/>
    <property type="match status" value="1"/>
</dbReference>
<comment type="similarity">
    <text evidence="2">Belongs to the WD repeat Groucho/TLE family.</text>
</comment>
<name>A0A3S5AG41_9PLAT</name>
<dbReference type="AlphaFoldDB" id="A0A3S5AG41"/>
<dbReference type="PANTHER" id="PTHR10814:SF21">
    <property type="entry name" value="PROTEIN GROUCHO"/>
    <property type="match status" value="1"/>
</dbReference>
<dbReference type="GO" id="GO:0005634">
    <property type="term" value="C:nucleus"/>
    <property type="evidence" value="ECO:0007669"/>
    <property type="project" value="UniProtKB-SubCell"/>
</dbReference>
<dbReference type="GO" id="GO:0005667">
    <property type="term" value="C:transcription regulator complex"/>
    <property type="evidence" value="ECO:0007669"/>
    <property type="project" value="TreeGrafter"/>
</dbReference>
<evidence type="ECO:0000256" key="2">
    <source>
        <dbReference type="ARBA" id="ARBA00005969"/>
    </source>
</evidence>
<accession>A0A3S5AG41</accession>
<dbReference type="InterPro" id="IPR009146">
    <property type="entry name" value="Groucho_enhance"/>
</dbReference>
<feature type="region of interest" description="Disordered" evidence="5">
    <location>
        <begin position="209"/>
        <end position="233"/>
    </location>
</feature>
<organism evidence="7 8">
    <name type="scientific">Protopolystoma xenopodis</name>
    <dbReference type="NCBI Taxonomy" id="117903"/>
    <lineage>
        <taxon>Eukaryota</taxon>
        <taxon>Metazoa</taxon>
        <taxon>Spiralia</taxon>
        <taxon>Lophotrochozoa</taxon>
        <taxon>Platyhelminthes</taxon>
        <taxon>Monogenea</taxon>
        <taxon>Polyopisthocotylea</taxon>
        <taxon>Polystomatidea</taxon>
        <taxon>Polystomatidae</taxon>
        <taxon>Protopolystoma</taxon>
    </lineage>
</organism>
<keyword evidence="4" id="KW-0175">Coiled coil</keyword>
<feature type="region of interest" description="Disordered" evidence="5">
    <location>
        <begin position="247"/>
        <end position="270"/>
    </location>
</feature>
<proteinExistence type="inferred from homology"/>
<feature type="compositionally biased region" description="Low complexity" evidence="5">
    <location>
        <begin position="247"/>
        <end position="260"/>
    </location>
</feature>
<evidence type="ECO:0000256" key="1">
    <source>
        <dbReference type="ARBA" id="ARBA00004123"/>
    </source>
</evidence>
<dbReference type="GO" id="GO:0003714">
    <property type="term" value="F:transcription corepressor activity"/>
    <property type="evidence" value="ECO:0007669"/>
    <property type="project" value="TreeGrafter"/>
</dbReference>
<dbReference type="OrthoDB" id="2624652at2759"/>
<comment type="caution">
    <text evidence="7">The sequence shown here is derived from an EMBL/GenBank/DDBJ whole genome shotgun (WGS) entry which is preliminary data.</text>
</comment>
<evidence type="ECO:0000313" key="7">
    <source>
        <dbReference type="EMBL" id="VEL28381.1"/>
    </source>
</evidence>
<evidence type="ECO:0000259" key="6">
    <source>
        <dbReference type="Pfam" id="PF03920"/>
    </source>
</evidence>
<keyword evidence="3" id="KW-0539">Nucleus</keyword>
<reference evidence="7" key="1">
    <citation type="submission" date="2018-11" db="EMBL/GenBank/DDBJ databases">
        <authorList>
            <consortium name="Pathogen Informatics"/>
        </authorList>
    </citation>
    <scope>NUCLEOTIDE SEQUENCE</scope>
</reference>
<evidence type="ECO:0000313" key="8">
    <source>
        <dbReference type="Proteomes" id="UP000784294"/>
    </source>
</evidence>